<dbReference type="InterPro" id="IPR008756">
    <property type="entry name" value="Peptidase_M56"/>
</dbReference>
<evidence type="ECO:0000256" key="1">
    <source>
        <dbReference type="SAM" id="Phobius"/>
    </source>
</evidence>
<evidence type="ECO:0000259" key="2">
    <source>
        <dbReference type="Pfam" id="PF05569"/>
    </source>
</evidence>
<dbReference type="PANTHER" id="PTHR34978">
    <property type="entry name" value="POSSIBLE SENSOR-TRANSDUCER PROTEIN BLAR"/>
    <property type="match status" value="1"/>
</dbReference>
<dbReference type="CDD" id="cd07341">
    <property type="entry name" value="M56_BlaR1_MecR1_like"/>
    <property type="match status" value="1"/>
</dbReference>
<sequence>METLIIPSNVAEALGWTILHSLWQASIIVAVLILLLKIMKNTQANQRYLLSLAALFSILLMAVITFFTIYQPHKQVVPSDLSEEIDWTYFPTFHETEKTWEDYISIGISMANTYSYELSLLWLVGVIFLSIRFLINLLYIHQLKTYKTKPTSIEWEGRLRTIAEKINIHRQIKLVESALVQVPTVVGWLKPVILFPLGMFTALPPHEIESILAHELAHIRRNDFIINIVQSIVEILFFYHPAVWYISKHIENERENCCDDIAIAVTGDSLTYIKALTNLATLKINTLTPALAITGKNGSLLQRVSRIARNANLASRWARQHTISPKLTASMIVIMSVLLLVTKTEATTFLVEKLEKTPLEFLVKRFEREEKQAEKENKLLSTTQSFFADTTKKARDNQKSIVIQIDSTDKANGNVFLSVKGDTLGKGFLLLSPAMYNLNIPFDKFEIDTIESKNGVCTYKIKGFDSLNTSWSWLHDGNNLTAVPALKKMIKGQVDSLGKIWLHYPNGEDRLLLVNNLKRYKEFMYLPTDSIFKHLRKLKQGEDFQIYNYSDFLKDFISTNNPIDKKFWLSADSIGKTLPKGGKTYLYKYNEKQPLVVMNGEGSELKLGKSKGYIYLSPNFKVNIDNIKNIEGYNALPDSIKKRWKWQAEKNGIILGDANYTIVNGWELNEKSPLYIIDGEEVPQSKASKKILEILNPNEIASIEVLKGKKGTELYSEKGKNGVIVIKTKKGKKKKSDTSDNINVQKEETMPQSQNFTLRMLNPANSSHKPLFVIDGEMIDREKGTEILKSINTSDIVSINILKGESANTIYGVEGKNGVIIIHTTGTRSGSNSGDIAKGIRVTELEELNRYTEVIVYPNPTKGSVNIRFMMDKNEPVWIDAYDVKGHKVATISDGSNLNKGQYDIFWGRANMPAGSYIITIKRGNKVSQHKVILE</sequence>
<keyword evidence="1" id="KW-1133">Transmembrane helix</keyword>
<dbReference type="Pfam" id="PF18962">
    <property type="entry name" value="Por_Secre_tail"/>
    <property type="match status" value="1"/>
</dbReference>
<dbReference type="Pfam" id="PF05569">
    <property type="entry name" value="Peptidase_M56"/>
    <property type="match status" value="1"/>
</dbReference>
<feature type="domain" description="Peptidase M56" evidence="2">
    <location>
        <begin position="24"/>
        <end position="306"/>
    </location>
</feature>
<keyword evidence="1" id="KW-0812">Transmembrane</keyword>
<protein>
    <submittedName>
        <fullName evidence="4">Por secretion system C-terminal sorting domain-containing protein</fullName>
    </submittedName>
</protein>
<accession>A0A1I2K9S0</accession>
<proteinExistence type="predicted"/>
<name>A0A1I2K9S0_9BACT</name>
<dbReference type="STRING" id="1003.SAMN04488541_10942"/>
<dbReference type="InterPro" id="IPR026444">
    <property type="entry name" value="Secre_tail"/>
</dbReference>
<dbReference type="InterPro" id="IPR037066">
    <property type="entry name" value="Plug_dom_sf"/>
</dbReference>
<dbReference type="EMBL" id="FONY01000094">
    <property type="protein sequence ID" value="SFF63163.1"/>
    <property type="molecule type" value="Genomic_DNA"/>
</dbReference>
<feature type="transmembrane region" description="Helical" evidence="1">
    <location>
        <begin position="48"/>
        <end position="70"/>
    </location>
</feature>
<evidence type="ECO:0000259" key="3">
    <source>
        <dbReference type="Pfam" id="PF18962"/>
    </source>
</evidence>
<feature type="transmembrane region" description="Helical" evidence="1">
    <location>
        <begin position="224"/>
        <end position="246"/>
    </location>
</feature>
<dbReference type="NCBIfam" id="TIGR04183">
    <property type="entry name" value="Por_Secre_tail"/>
    <property type="match status" value="1"/>
</dbReference>
<feature type="domain" description="Secretion system C-terminal sorting" evidence="3">
    <location>
        <begin position="856"/>
        <end position="933"/>
    </location>
</feature>
<dbReference type="SUPFAM" id="SSF56935">
    <property type="entry name" value="Porins"/>
    <property type="match status" value="2"/>
</dbReference>
<dbReference type="Gene3D" id="2.170.130.10">
    <property type="entry name" value="TonB-dependent receptor, plug domain"/>
    <property type="match status" value="2"/>
</dbReference>
<dbReference type="RefSeq" id="WP_091549616.1">
    <property type="nucleotide sequence ID" value="NZ_FONY01000094.1"/>
</dbReference>
<feature type="transmembrane region" description="Helical" evidence="1">
    <location>
        <begin position="120"/>
        <end position="140"/>
    </location>
</feature>
<keyword evidence="1" id="KW-0472">Membrane</keyword>
<reference evidence="4 5" key="1">
    <citation type="submission" date="2016-10" db="EMBL/GenBank/DDBJ databases">
        <authorList>
            <person name="de Groot N.N."/>
        </authorList>
    </citation>
    <scope>NUCLEOTIDE SEQUENCE [LARGE SCALE GENOMIC DNA]</scope>
    <source>
        <strain>GEY</strain>
        <strain evidence="5">DSM 9560</strain>
    </source>
</reference>
<dbReference type="OrthoDB" id="15218at2"/>
<evidence type="ECO:0000313" key="4">
    <source>
        <dbReference type="EMBL" id="SFF63163.1"/>
    </source>
</evidence>
<organism evidence="4 5">
    <name type="scientific">Thermoflexibacter ruber</name>
    <dbReference type="NCBI Taxonomy" id="1003"/>
    <lineage>
        <taxon>Bacteria</taxon>
        <taxon>Pseudomonadati</taxon>
        <taxon>Bacteroidota</taxon>
        <taxon>Cytophagia</taxon>
        <taxon>Cytophagales</taxon>
        <taxon>Thermoflexibacteraceae</taxon>
        <taxon>Thermoflexibacter</taxon>
    </lineage>
</organism>
<dbReference type="Gene3D" id="3.30.2010.10">
    <property type="entry name" value="Metalloproteases ('zincins'), catalytic domain"/>
    <property type="match status" value="1"/>
</dbReference>
<gene>
    <name evidence="4" type="ORF">SAMN04488541_10942</name>
</gene>
<dbReference type="PANTHER" id="PTHR34978:SF3">
    <property type="entry name" value="SLR0241 PROTEIN"/>
    <property type="match status" value="1"/>
</dbReference>
<evidence type="ECO:0000313" key="5">
    <source>
        <dbReference type="Proteomes" id="UP000199513"/>
    </source>
</evidence>
<feature type="transmembrane region" description="Helical" evidence="1">
    <location>
        <begin position="13"/>
        <end position="36"/>
    </location>
</feature>
<dbReference type="AlphaFoldDB" id="A0A1I2K9S0"/>
<dbReference type="Proteomes" id="UP000199513">
    <property type="component" value="Unassembled WGS sequence"/>
</dbReference>
<keyword evidence="5" id="KW-1185">Reference proteome</keyword>
<dbReference type="InterPro" id="IPR052173">
    <property type="entry name" value="Beta-lactam_resp_regulator"/>
</dbReference>